<evidence type="ECO:0000313" key="1">
    <source>
        <dbReference type="EMBL" id="MBW71217.1"/>
    </source>
</evidence>
<protein>
    <submittedName>
        <fullName evidence="1">Uncharacterized protein</fullName>
    </submittedName>
</protein>
<organism evidence="1">
    <name type="scientific">Anopheles darlingi</name>
    <name type="common">Mosquito</name>
    <dbReference type="NCBI Taxonomy" id="43151"/>
    <lineage>
        <taxon>Eukaryota</taxon>
        <taxon>Metazoa</taxon>
        <taxon>Ecdysozoa</taxon>
        <taxon>Arthropoda</taxon>
        <taxon>Hexapoda</taxon>
        <taxon>Insecta</taxon>
        <taxon>Pterygota</taxon>
        <taxon>Neoptera</taxon>
        <taxon>Endopterygota</taxon>
        <taxon>Diptera</taxon>
        <taxon>Nematocera</taxon>
        <taxon>Culicoidea</taxon>
        <taxon>Culicidae</taxon>
        <taxon>Anophelinae</taxon>
        <taxon>Anopheles</taxon>
    </lineage>
</organism>
<dbReference type="AlphaFoldDB" id="A0A2M4D0Y0"/>
<reference evidence="1" key="1">
    <citation type="submission" date="2018-01" db="EMBL/GenBank/DDBJ databases">
        <title>An insight into the sialome of Amazonian anophelines.</title>
        <authorList>
            <person name="Ribeiro J.M."/>
            <person name="Scarpassa V."/>
            <person name="Calvo E."/>
        </authorList>
    </citation>
    <scope>NUCLEOTIDE SEQUENCE</scope>
</reference>
<sequence>MTFVVPELSNFRSAAMSLLAILLLASLIAFDLLSGVLDSLSCSCSSNGKLLSDWDNSSSFKSLPVVAFECRVLKIRLPRSFGGSARLQSIFSETARSKSSGNFGTSVSSSKKSISLLSLASRSPSSVLESCFCCCCSSPCAASSLPKWPRSFRTTDFLCIVATDFPLFPVSVSDPDGDSVDCVASWLSPSSSSLKSKQELSSLPCSTLSFDFCWLSCLH</sequence>
<accession>A0A2M4D0Y0</accession>
<name>A0A2M4D0Y0_ANODA</name>
<dbReference type="EMBL" id="GGFL01007039">
    <property type="protein sequence ID" value="MBW71217.1"/>
    <property type="molecule type" value="Transcribed_RNA"/>
</dbReference>
<proteinExistence type="predicted"/>